<comment type="caution">
    <text evidence="2">The sequence shown here is derived from an EMBL/GenBank/DDBJ whole genome shotgun (WGS) entry which is preliminary data.</text>
</comment>
<accession>A0ABW0U2E7</accession>
<dbReference type="InterPro" id="IPR034660">
    <property type="entry name" value="DinB/YfiT-like"/>
</dbReference>
<gene>
    <name evidence="2" type="ORF">ACFPTR_01865</name>
</gene>
<reference evidence="3" key="1">
    <citation type="journal article" date="2019" name="Int. J. Syst. Evol. Microbiol.">
        <title>The Global Catalogue of Microorganisms (GCM) 10K type strain sequencing project: providing services to taxonomists for standard genome sequencing and annotation.</title>
        <authorList>
            <consortium name="The Broad Institute Genomics Platform"/>
            <consortium name="The Broad Institute Genome Sequencing Center for Infectious Disease"/>
            <person name="Wu L."/>
            <person name="Ma J."/>
        </authorList>
    </citation>
    <scope>NUCLEOTIDE SEQUENCE [LARGE SCALE GENOMIC DNA]</scope>
    <source>
        <strain evidence="3">CGMCC 1.15790</strain>
    </source>
</reference>
<dbReference type="Proteomes" id="UP001596143">
    <property type="component" value="Unassembled WGS sequence"/>
</dbReference>
<dbReference type="Pfam" id="PF12867">
    <property type="entry name" value="DinB_2"/>
    <property type="match status" value="1"/>
</dbReference>
<evidence type="ECO:0000313" key="2">
    <source>
        <dbReference type="EMBL" id="MFC5627645.1"/>
    </source>
</evidence>
<name>A0ABW0U2E7_9BACI</name>
<protein>
    <submittedName>
        <fullName evidence="2">DinB family protein</fullName>
    </submittedName>
</protein>
<dbReference type="Gene3D" id="1.20.120.450">
    <property type="entry name" value="dinb family like domain"/>
    <property type="match status" value="1"/>
</dbReference>
<keyword evidence="3" id="KW-1185">Reference proteome</keyword>
<evidence type="ECO:0000313" key="3">
    <source>
        <dbReference type="Proteomes" id="UP001596143"/>
    </source>
</evidence>
<feature type="domain" description="DinB-like" evidence="1">
    <location>
        <begin position="9"/>
        <end position="143"/>
    </location>
</feature>
<sequence length="148" mass="16984">MNEEKIFQQIDFIRQRTLSEMEGLSEEQADEVKEGFNNTIRWNLGHIYTAQNVLISKFGGKNVEMPPRYLELFGPGSRPSDWEEEVPTLSELKQLLEEQPTKLKEALTGQLDDKAKEPFKSLTTVGEILNFTMYHEGVHTGVIKSLKK</sequence>
<dbReference type="RefSeq" id="WP_270897430.1">
    <property type="nucleotide sequence ID" value="NZ_JBHSPF010000010.1"/>
</dbReference>
<evidence type="ECO:0000259" key="1">
    <source>
        <dbReference type="Pfam" id="PF12867"/>
    </source>
</evidence>
<dbReference type="EMBL" id="JBHSPF010000010">
    <property type="protein sequence ID" value="MFC5627645.1"/>
    <property type="molecule type" value="Genomic_DNA"/>
</dbReference>
<proteinExistence type="predicted"/>
<organism evidence="2 3">
    <name type="scientific">Aliibacillus thermotolerans</name>
    <dbReference type="NCBI Taxonomy" id="1834418"/>
    <lineage>
        <taxon>Bacteria</taxon>
        <taxon>Bacillati</taxon>
        <taxon>Bacillota</taxon>
        <taxon>Bacilli</taxon>
        <taxon>Bacillales</taxon>
        <taxon>Bacillaceae</taxon>
        <taxon>Aliibacillus</taxon>
    </lineage>
</organism>
<dbReference type="SUPFAM" id="SSF109854">
    <property type="entry name" value="DinB/YfiT-like putative metalloenzymes"/>
    <property type="match status" value="1"/>
</dbReference>
<dbReference type="InterPro" id="IPR024775">
    <property type="entry name" value="DinB-like"/>
</dbReference>